<proteinExistence type="inferred from homology"/>
<accession>A0A0J9X464</accession>
<feature type="region of interest" description="Disordered" evidence="5">
    <location>
        <begin position="452"/>
        <end position="477"/>
    </location>
</feature>
<dbReference type="PANTHER" id="PTHR18806">
    <property type="entry name" value="RBM25 PROTEIN"/>
    <property type="match status" value="1"/>
</dbReference>
<evidence type="ECO:0000256" key="2">
    <source>
        <dbReference type="ARBA" id="ARBA00014280"/>
    </source>
</evidence>
<evidence type="ECO:0000313" key="8">
    <source>
        <dbReference type="Proteomes" id="UP000242525"/>
    </source>
</evidence>
<evidence type="ECO:0000256" key="3">
    <source>
        <dbReference type="ARBA" id="ARBA00022728"/>
    </source>
</evidence>
<comment type="similarity">
    <text evidence="1">Belongs to the SNU71 family.</text>
</comment>
<organism evidence="7 8">
    <name type="scientific">Geotrichum candidum</name>
    <name type="common">Oospora lactis</name>
    <name type="synonym">Dipodascus geotrichum</name>
    <dbReference type="NCBI Taxonomy" id="1173061"/>
    <lineage>
        <taxon>Eukaryota</taxon>
        <taxon>Fungi</taxon>
        <taxon>Dikarya</taxon>
        <taxon>Ascomycota</taxon>
        <taxon>Saccharomycotina</taxon>
        <taxon>Dipodascomycetes</taxon>
        <taxon>Dipodascales</taxon>
        <taxon>Dipodascaceae</taxon>
        <taxon>Geotrichum</taxon>
    </lineage>
</organism>
<keyword evidence="3" id="KW-0508">mRNA splicing</keyword>
<evidence type="ECO:0000256" key="5">
    <source>
        <dbReference type="SAM" id="MobiDB-lite"/>
    </source>
</evidence>
<dbReference type="GO" id="GO:0005681">
    <property type="term" value="C:spliceosomal complex"/>
    <property type="evidence" value="ECO:0007669"/>
    <property type="project" value="UniProtKB-KW"/>
</dbReference>
<dbReference type="STRING" id="1173061.A0A0J9X464"/>
<feature type="region of interest" description="Disordered" evidence="5">
    <location>
        <begin position="299"/>
        <end position="361"/>
    </location>
</feature>
<comment type="caution">
    <text evidence="7">The sequence shown here is derived from an EMBL/GenBank/DDBJ whole genome shotgun (WGS) entry which is preliminary data.</text>
</comment>
<evidence type="ECO:0000313" key="7">
    <source>
        <dbReference type="EMBL" id="CDO51914.1"/>
    </source>
</evidence>
<feature type="compositionally biased region" description="Polar residues" evidence="5">
    <location>
        <begin position="29"/>
        <end position="50"/>
    </location>
</feature>
<evidence type="ECO:0000256" key="4">
    <source>
        <dbReference type="ARBA" id="ARBA00025004"/>
    </source>
</evidence>
<dbReference type="InterPro" id="IPR002483">
    <property type="entry name" value="PWI_dom"/>
</dbReference>
<feature type="compositionally biased region" description="Basic and acidic residues" evidence="5">
    <location>
        <begin position="303"/>
        <end position="314"/>
    </location>
</feature>
<sequence length="640" mass="73344">MYRQNSNGYANDGYSNYRQNYYRNPYQRGSQNINLNPYRQASNPYSQGQAAQDPKKANSLGVLPLLNALPSVSQSSKAEDAGNSELAQEKARTLGPMNNEQQLRTAFLSFIPVSMSEKTVNSLLLTVPTFEFLVRVFNSKNEPCSFVFVRYKTIESLQVLAQILSKVDYKSITDGKFDTLFKLHLDENTQRYIKDYEATNGEDYAKSITGKSLDDNVKDFTSKLRVWFQAHKASGSTSILGVKENIEDKPTEDEDGIKDEEDVVIDENEFRDLVTDHKDEVLAEIKEFRILSIKQQKVKNAKSKAETEKREKNLEAAVSRALEDSALMKNNKPKYSKDDESSDDEDDDGEGVRLTDEQIEQQRKERRAARLEKYFEEEQRRWLARERINSSALERERVRADEQEGKLEHDKKQALRKYAEFKDGGEYETRTLEYYYDHAKWVKSRMQFRERERELDRRDREEEERENGAKKSEEERFLADLSTTLTTADSSGPAAGSVGKIKLSLGSNAAKKQNAPQVAPEVGILLDDSTETAARKKLTIPAIRPAVKIPEEKDELFAWEVKWNNLSENIIEDDLKPVVINLIVESLGVQEDDLIDFILQHVREHKGPQELVSELELALDEAAEVVVKKLWKVVISETEH</sequence>
<dbReference type="InterPro" id="IPR052768">
    <property type="entry name" value="RBM25"/>
</dbReference>
<name>A0A0J9X464_GEOCN</name>
<feature type="compositionally biased region" description="Basic and acidic residues" evidence="5">
    <location>
        <begin position="350"/>
        <end position="361"/>
    </location>
</feature>
<dbReference type="PROSITE" id="PS51025">
    <property type="entry name" value="PWI"/>
    <property type="match status" value="1"/>
</dbReference>
<comment type="function">
    <text evidence="4">Component of the U1 snRNP particle, which recognizes and binds the 5'-splice site of pre-mRNA. Together with other non-snRNP factors, U1 snRNP forms the spliceosomal commitment complex, that targets pre-mRNA to the splicing pathway.</text>
</comment>
<keyword evidence="8" id="KW-1185">Reference proteome</keyword>
<keyword evidence="3" id="KW-0507">mRNA processing</keyword>
<dbReference type="Pfam" id="PF01480">
    <property type="entry name" value="PWI"/>
    <property type="match status" value="1"/>
</dbReference>
<evidence type="ECO:0000259" key="6">
    <source>
        <dbReference type="PROSITE" id="PS51025"/>
    </source>
</evidence>
<feature type="domain" description="PWI" evidence="6">
    <location>
        <begin position="554"/>
        <end position="640"/>
    </location>
</feature>
<dbReference type="Gene3D" id="1.20.1390.10">
    <property type="entry name" value="PWI domain"/>
    <property type="match status" value="1"/>
</dbReference>
<dbReference type="GO" id="GO:0003729">
    <property type="term" value="F:mRNA binding"/>
    <property type="evidence" value="ECO:0007669"/>
    <property type="project" value="TreeGrafter"/>
</dbReference>
<dbReference type="Proteomes" id="UP000242525">
    <property type="component" value="Unassembled WGS sequence"/>
</dbReference>
<evidence type="ECO:0000256" key="1">
    <source>
        <dbReference type="ARBA" id="ARBA00005544"/>
    </source>
</evidence>
<dbReference type="AlphaFoldDB" id="A0A0J9X464"/>
<protein>
    <recommendedName>
        <fullName evidence="2">U1 small nuclear ribonucleoprotein component SNU71</fullName>
    </recommendedName>
</protein>
<dbReference type="OrthoDB" id="6275295at2759"/>
<feature type="region of interest" description="Disordered" evidence="5">
    <location>
        <begin position="1"/>
        <end position="20"/>
    </location>
</feature>
<feature type="compositionally biased region" description="Acidic residues" evidence="5">
    <location>
        <begin position="340"/>
        <end position="349"/>
    </location>
</feature>
<keyword evidence="3" id="KW-0747">Spliceosome</keyword>
<feature type="region of interest" description="Disordered" evidence="5">
    <location>
        <begin position="27"/>
        <end position="54"/>
    </location>
</feature>
<dbReference type="PANTHER" id="PTHR18806:SF4">
    <property type="entry name" value="RNA-BINDING PROTEIN 25"/>
    <property type="match status" value="1"/>
</dbReference>
<gene>
    <name evidence="7" type="ORF">BN980_GECA02s02903g</name>
</gene>
<dbReference type="EMBL" id="CCBN010000002">
    <property type="protein sequence ID" value="CDO51914.1"/>
    <property type="molecule type" value="Genomic_DNA"/>
</dbReference>
<dbReference type="SMART" id="SM00311">
    <property type="entry name" value="PWI"/>
    <property type="match status" value="1"/>
</dbReference>
<reference evidence="7" key="1">
    <citation type="submission" date="2014-03" db="EMBL/GenBank/DDBJ databases">
        <authorList>
            <person name="Casaregola S."/>
        </authorList>
    </citation>
    <scope>NUCLEOTIDE SEQUENCE [LARGE SCALE GENOMIC DNA]</scope>
    <source>
        <strain evidence="7">CLIB 918</strain>
    </source>
</reference>